<evidence type="ECO:0000313" key="2">
    <source>
        <dbReference type="Proteomes" id="UP000824120"/>
    </source>
</evidence>
<comment type="caution">
    <text evidence="1">The sequence shown here is derived from an EMBL/GenBank/DDBJ whole genome shotgun (WGS) entry which is preliminary data.</text>
</comment>
<keyword evidence="2" id="KW-1185">Reference proteome</keyword>
<dbReference type="EMBL" id="JACXVP010000001">
    <property type="protein sequence ID" value="KAG5628678.1"/>
    <property type="molecule type" value="Genomic_DNA"/>
</dbReference>
<name>A0A9J6AVX0_SOLCO</name>
<proteinExistence type="predicted"/>
<dbReference type="AlphaFoldDB" id="A0A9J6AVX0"/>
<dbReference type="OrthoDB" id="361362at2759"/>
<evidence type="ECO:0000313" key="1">
    <source>
        <dbReference type="EMBL" id="KAG5628678.1"/>
    </source>
</evidence>
<protein>
    <submittedName>
        <fullName evidence="1">Uncharacterized protein</fullName>
    </submittedName>
</protein>
<gene>
    <name evidence="1" type="ORF">H5410_000395</name>
</gene>
<accession>A0A9J6AVX0</accession>
<reference evidence="1 2" key="1">
    <citation type="submission" date="2020-09" db="EMBL/GenBank/DDBJ databases">
        <title>De no assembly of potato wild relative species, Solanum commersonii.</title>
        <authorList>
            <person name="Cho K."/>
        </authorList>
    </citation>
    <scope>NUCLEOTIDE SEQUENCE [LARGE SCALE GENOMIC DNA]</scope>
    <source>
        <strain evidence="1">LZ3.2</strain>
        <tissue evidence="1">Leaf</tissue>
    </source>
</reference>
<organism evidence="1 2">
    <name type="scientific">Solanum commersonii</name>
    <name type="common">Commerson's wild potato</name>
    <name type="synonym">Commerson's nightshade</name>
    <dbReference type="NCBI Taxonomy" id="4109"/>
    <lineage>
        <taxon>Eukaryota</taxon>
        <taxon>Viridiplantae</taxon>
        <taxon>Streptophyta</taxon>
        <taxon>Embryophyta</taxon>
        <taxon>Tracheophyta</taxon>
        <taxon>Spermatophyta</taxon>
        <taxon>Magnoliopsida</taxon>
        <taxon>eudicotyledons</taxon>
        <taxon>Gunneridae</taxon>
        <taxon>Pentapetalae</taxon>
        <taxon>asterids</taxon>
        <taxon>lamiids</taxon>
        <taxon>Solanales</taxon>
        <taxon>Solanaceae</taxon>
        <taxon>Solanoideae</taxon>
        <taxon>Solaneae</taxon>
        <taxon>Solanum</taxon>
    </lineage>
</organism>
<sequence>MDGRGRQLPNVRANKENIGPIPPAGSRIYLDLYQDRRGFDAILNSHELEPFILFRIMEVLHSAYKAGHIQIADYISFFITLLSRFQFIILNLEPGCFSAEKIDPIEKHEVKSNRGTFKSVVRAVCSSLSQIGDDVLVLQMLEKIVLDEISHKRPVDNIYGLIRLLITLDSKPTRLSEQTINRLSEVLPEYILDVVKNIAEEDDESTKFLIRQTRDYYLLPCFFLFDRSNMLLNQILEVMESFIRGNASSLLPHQKGALAKDHSSRILSVVSVLLLVLGDTKMQKLLLSCKTAIRNILESMHTLESSEDITMTIEERHKIRKKLWDAFGSLTNRMQYAIRNPIAFFRKCQVCFAARTQETSLPVVNISSAAKSQCKLCVVLDSIQPQLE</sequence>
<dbReference type="Proteomes" id="UP000824120">
    <property type="component" value="Chromosome 1"/>
</dbReference>